<reference evidence="8 9" key="1">
    <citation type="journal article" date="2019" name="Commun. Biol.">
        <title>The bagworm genome reveals a unique fibroin gene that provides high tensile strength.</title>
        <authorList>
            <person name="Kono N."/>
            <person name="Nakamura H."/>
            <person name="Ohtoshi R."/>
            <person name="Tomita M."/>
            <person name="Numata K."/>
            <person name="Arakawa K."/>
        </authorList>
    </citation>
    <scope>NUCLEOTIDE SEQUENCE [LARGE SCALE GENOMIC DNA]</scope>
</reference>
<feature type="transmembrane region" description="Helical" evidence="6">
    <location>
        <begin position="128"/>
        <end position="152"/>
    </location>
</feature>
<dbReference type="PANTHER" id="PTHR12308">
    <property type="entry name" value="ANOCTAMIN"/>
    <property type="match status" value="1"/>
</dbReference>
<comment type="caution">
    <text evidence="6">Lacks conserved residue(s) required for the propagation of feature annotation.</text>
</comment>
<dbReference type="InterPro" id="IPR007632">
    <property type="entry name" value="Anoctamin"/>
</dbReference>
<dbReference type="EMBL" id="BGZK01001807">
    <property type="protein sequence ID" value="GBP86664.1"/>
    <property type="molecule type" value="Genomic_DNA"/>
</dbReference>
<keyword evidence="5 6" id="KW-0472">Membrane</keyword>
<organism evidence="8 9">
    <name type="scientific">Eumeta variegata</name>
    <name type="common">Bagworm moth</name>
    <name type="synonym">Eumeta japonica</name>
    <dbReference type="NCBI Taxonomy" id="151549"/>
    <lineage>
        <taxon>Eukaryota</taxon>
        <taxon>Metazoa</taxon>
        <taxon>Ecdysozoa</taxon>
        <taxon>Arthropoda</taxon>
        <taxon>Hexapoda</taxon>
        <taxon>Insecta</taxon>
        <taxon>Pterygota</taxon>
        <taxon>Neoptera</taxon>
        <taxon>Endopterygota</taxon>
        <taxon>Lepidoptera</taxon>
        <taxon>Glossata</taxon>
        <taxon>Ditrysia</taxon>
        <taxon>Tineoidea</taxon>
        <taxon>Psychidae</taxon>
        <taxon>Oiketicinae</taxon>
        <taxon>Eumeta</taxon>
    </lineage>
</organism>
<evidence type="ECO:0000313" key="8">
    <source>
        <dbReference type="EMBL" id="GBP86664.1"/>
    </source>
</evidence>
<comment type="similarity">
    <text evidence="2 6">Belongs to the anoctamin family.</text>
</comment>
<comment type="caution">
    <text evidence="8">The sequence shown here is derived from an EMBL/GenBank/DDBJ whole genome shotgun (WGS) entry which is preliminary data.</text>
</comment>
<dbReference type="Proteomes" id="UP000299102">
    <property type="component" value="Unassembled WGS sequence"/>
</dbReference>
<dbReference type="GO" id="GO:0005886">
    <property type="term" value="C:plasma membrane"/>
    <property type="evidence" value="ECO:0007669"/>
    <property type="project" value="TreeGrafter"/>
</dbReference>
<protein>
    <recommendedName>
        <fullName evidence="6">Anoctamin</fullName>
    </recommendedName>
</protein>
<dbReference type="OrthoDB" id="296386at2759"/>
<name>A0A4C1ZHT0_EUMVA</name>
<feature type="transmembrane region" description="Helical" evidence="6">
    <location>
        <begin position="347"/>
        <end position="365"/>
    </location>
</feature>
<feature type="transmembrane region" description="Helical" evidence="6">
    <location>
        <begin position="158"/>
        <end position="176"/>
    </location>
</feature>
<dbReference type="AlphaFoldDB" id="A0A4C1ZHT0"/>
<feature type="domain" description="Anoctamin transmembrane" evidence="7">
    <location>
        <begin position="261"/>
        <end position="418"/>
    </location>
</feature>
<evidence type="ECO:0000256" key="3">
    <source>
        <dbReference type="ARBA" id="ARBA00022692"/>
    </source>
</evidence>
<evidence type="ECO:0000313" key="9">
    <source>
        <dbReference type="Proteomes" id="UP000299102"/>
    </source>
</evidence>
<evidence type="ECO:0000256" key="2">
    <source>
        <dbReference type="ARBA" id="ARBA00009671"/>
    </source>
</evidence>
<dbReference type="Pfam" id="PF04547">
    <property type="entry name" value="Anoctamin"/>
    <property type="match status" value="2"/>
</dbReference>
<gene>
    <name evidence="8" type="primary">Ano10</name>
    <name evidence="8" type="ORF">EVAR_60515_1</name>
</gene>
<proteinExistence type="inferred from homology"/>
<sequence>MAEDHELVKIDSTGVQREFIASQLDDFLLEGMHVEDLFTTAEKQTLIRQELENLRALSDDKCIHGYITMTLYEGKSIMQTMVDYGLISDIYSLHDKEVLKKLSQEWCMSFTDQPIDDIKLYFGESVALYFKFIGFYTTALLIPSILGSIQIFLTTDTLPYYCVMNFLWVIIFLEMWKRKSNELAFKWGTIGMTSLDEPQPNYRGKLGIDPISGKLQPQYPRWKTNMKMLTWQEKKNAKDTSSSNLLDDTTHIPLASRIPCLSSDDPRIEQANRECTLDEYLGTYDDYLELYIQFGYVILFSSVYPLAALFAVLNNVLEIRADAFKLCKTCKRPPACKVKNIGAWQRAFEIIGAMSIMTNCGLLWLSPKLRDYGKTMGFSELEYTFAFVVLEHCLLGIRYVLHQAIPEKPEWVRIALAKKNYIAKEALKKETVWCRIKTKEILQNILYEKIHIHDNYPGDRLNGIEVDMLQSHLVGVEIK</sequence>
<feature type="domain" description="Anoctamin transmembrane" evidence="7">
    <location>
        <begin position="118"/>
        <end position="228"/>
    </location>
</feature>
<dbReference type="InterPro" id="IPR049452">
    <property type="entry name" value="Anoctamin_TM"/>
</dbReference>
<evidence type="ECO:0000256" key="1">
    <source>
        <dbReference type="ARBA" id="ARBA00004141"/>
    </source>
</evidence>
<dbReference type="PANTHER" id="PTHR12308:SF74">
    <property type="entry name" value="ANOCTAMIN"/>
    <property type="match status" value="1"/>
</dbReference>
<comment type="subcellular location">
    <subcellularLocation>
        <location evidence="1 6">Membrane</location>
        <topology evidence="1 6">Multi-pass membrane protein</topology>
    </subcellularLocation>
</comment>
<dbReference type="GO" id="GO:0005254">
    <property type="term" value="F:chloride channel activity"/>
    <property type="evidence" value="ECO:0007669"/>
    <property type="project" value="TreeGrafter"/>
</dbReference>
<keyword evidence="4 6" id="KW-1133">Transmembrane helix</keyword>
<accession>A0A4C1ZHT0</accession>
<evidence type="ECO:0000259" key="7">
    <source>
        <dbReference type="Pfam" id="PF04547"/>
    </source>
</evidence>
<keyword evidence="3 6" id="KW-0812">Transmembrane</keyword>
<keyword evidence="9" id="KW-1185">Reference proteome</keyword>
<evidence type="ECO:0000256" key="4">
    <source>
        <dbReference type="ARBA" id="ARBA00022989"/>
    </source>
</evidence>
<evidence type="ECO:0000256" key="6">
    <source>
        <dbReference type="RuleBase" id="RU280814"/>
    </source>
</evidence>
<evidence type="ECO:0000256" key="5">
    <source>
        <dbReference type="ARBA" id="ARBA00023136"/>
    </source>
</evidence>